<reference evidence="2 3" key="1">
    <citation type="submission" date="2016-11" db="EMBL/GenBank/DDBJ databases">
        <authorList>
            <person name="Jaros S."/>
            <person name="Januszkiewicz K."/>
            <person name="Wedrychowicz H."/>
        </authorList>
    </citation>
    <scope>NUCLEOTIDE SEQUENCE [LARGE SCALE GENOMIC DNA]</scope>
    <source>
        <strain evidence="2 3">DSM 17137</strain>
    </source>
</reference>
<dbReference type="RefSeq" id="WP_052950662.1">
    <property type="nucleotide sequence ID" value="NZ_FQVC01000001.1"/>
</dbReference>
<accession>A0A1M4T7N7</accession>
<dbReference type="InterPro" id="IPR045599">
    <property type="entry name" value="DUF6456"/>
</dbReference>
<dbReference type="Proteomes" id="UP000184533">
    <property type="component" value="Unassembled WGS sequence"/>
</dbReference>
<feature type="domain" description="DUF6456" evidence="1">
    <location>
        <begin position="89"/>
        <end position="220"/>
    </location>
</feature>
<proteinExistence type="predicted"/>
<evidence type="ECO:0000313" key="3">
    <source>
        <dbReference type="Proteomes" id="UP000184533"/>
    </source>
</evidence>
<dbReference type="Pfam" id="PF20057">
    <property type="entry name" value="DUF6456"/>
    <property type="match status" value="1"/>
</dbReference>
<organism evidence="2 3">
    <name type="scientific">Devosia limi DSM 17137</name>
    <dbReference type="NCBI Taxonomy" id="1121477"/>
    <lineage>
        <taxon>Bacteria</taxon>
        <taxon>Pseudomonadati</taxon>
        <taxon>Pseudomonadota</taxon>
        <taxon>Alphaproteobacteria</taxon>
        <taxon>Hyphomicrobiales</taxon>
        <taxon>Devosiaceae</taxon>
        <taxon>Devosia</taxon>
    </lineage>
</organism>
<evidence type="ECO:0000313" key="2">
    <source>
        <dbReference type="EMBL" id="SHE40277.1"/>
    </source>
</evidence>
<sequence length="244" mass="25889">MPIETRTLRFVRMLLPDHAAERIGTGFELRRADRSARLGLAAVAALAGEGVLMVGGGKCCAGPRARDWLKANGGVGSGTKVAAAPLIVSDESPLARLAASVDGAAPFLLPHQVEAGERLRRLVERARLGPRVTMSYDPARIASRAASGSGAPDLADSAIDARRKLDAIAQSLPAECGGVLFDVCGLLKGLQVVETERGWPRRSAKLVLRIGLEQLATHFGLTQVAQGRPSGRTRSWLHERLPLD</sequence>
<protein>
    <recommendedName>
        <fullName evidence="1">DUF6456 domain-containing protein</fullName>
    </recommendedName>
</protein>
<evidence type="ECO:0000259" key="1">
    <source>
        <dbReference type="Pfam" id="PF20057"/>
    </source>
</evidence>
<dbReference type="AlphaFoldDB" id="A0A1M4T7N7"/>
<name>A0A1M4T7N7_9HYPH</name>
<dbReference type="OrthoDB" id="7476630at2"/>
<dbReference type="EMBL" id="FQVC01000001">
    <property type="protein sequence ID" value="SHE40277.1"/>
    <property type="molecule type" value="Genomic_DNA"/>
</dbReference>
<gene>
    <name evidence="2" type="ORF">SAMN02745223_00288</name>
</gene>